<name>A0A939K4D8_9BACT</name>
<dbReference type="Pfam" id="PF08869">
    <property type="entry name" value="XisI"/>
    <property type="match status" value="1"/>
</dbReference>
<evidence type="ECO:0000313" key="1">
    <source>
        <dbReference type="EMBL" id="MBO0936071.1"/>
    </source>
</evidence>
<dbReference type="SUPFAM" id="SSF143847">
    <property type="entry name" value="XisI-like"/>
    <property type="match status" value="1"/>
</dbReference>
<dbReference type="Proteomes" id="UP000664034">
    <property type="component" value="Unassembled WGS sequence"/>
</dbReference>
<dbReference type="CDD" id="cd16382">
    <property type="entry name" value="XisI-like"/>
    <property type="match status" value="1"/>
</dbReference>
<dbReference type="RefSeq" id="WP_207363615.1">
    <property type="nucleotide sequence ID" value="NZ_JAFMYV010000002.1"/>
</dbReference>
<comment type="caution">
    <text evidence="1">The sequence shown here is derived from an EMBL/GenBank/DDBJ whole genome shotgun (WGS) entry which is preliminary data.</text>
</comment>
<keyword evidence="2" id="KW-1185">Reference proteome</keyword>
<accession>A0A939K4D8</accession>
<dbReference type="Gene3D" id="3.30.310.110">
    <property type="entry name" value="XisI-like"/>
    <property type="match status" value="1"/>
</dbReference>
<proteinExistence type="predicted"/>
<dbReference type="AlphaFoldDB" id="A0A939K4D8"/>
<dbReference type="InterPro" id="IPR014968">
    <property type="entry name" value="XisI"/>
</dbReference>
<dbReference type="EMBL" id="JAFMYV010000002">
    <property type="protein sequence ID" value="MBO0936071.1"/>
    <property type="molecule type" value="Genomic_DNA"/>
</dbReference>
<dbReference type="InterPro" id="IPR035943">
    <property type="entry name" value="XisI-like_sf"/>
</dbReference>
<evidence type="ECO:0000313" key="2">
    <source>
        <dbReference type="Proteomes" id="UP000664034"/>
    </source>
</evidence>
<organism evidence="1 2">
    <name type="scientific">Fibrella rubiginis</name>
    <dbReference type="NCBI Taxonomy" id="2817060"/>
    <lineage>
        <taxon>Bacteria</taxon>
        <taxon>Pseudomonadati</taxon>
        <taxon>Bacteroidota</taxon>
        <taxon>Cytophagia</taxon>
        <taxon>Cytophagales</taxon>
        <taxon>Spirosomataceae</taxon>
        <taxon>Fibrella</taxon>
    </lineage>
</organism>
<reference evidence="1" key="1">
    <citation type="submission" date="2021-03" db="EMBL/GenBank/DDBJ databases">
        <title>Fibrella sp. HMF5335 genome sequencing and assembly.</title>
        <authorList>
            <person name="Kang H."/>
            <person name="Kim H."/>
            <person name="Bae S."/>
            <person name="Joh K."/>
        </authorList>
    </citation>
    <scope>NUCLEOTIDE SEQUENCE</scope>
    <source>
        <strain evidence="1">HMF5335</strain>
    </source>
</reference>
<sequence>MGKIEQYQSYVLNILNDYAKTQPMNMHDVDNQVIKDEEGHHYVLIGTGWNQKLFSYSVIFHFDIKPDGKIWIMANNTDADVAEDLELQGVPKSDIVIGFQPKEYRQYTGYATA</sequence>
<protein>
    <submittedName>
        <fullName evidence="1">XisI protein</fullName>
    </submittedName>
</protein>
<gene>
    <name evidence="1" type="ORF">J2I47_05885</name>
</gene>